<dbReference type="Pfam" id="PF07944">
    <property type="entry name" value="Beta-AFase-like_GH127_cat"/>
    <property type="match status" value="1"/>
</dbReference>
<accession>A0ABQ0JPU4</accession>
<protein>
    <recommendedName>
        <fullName evidence="6">Glycoside hydrolase family 127 protein</fullName>
    </recommendedName>
</protein>
<sequence>MKKYTKFQSLKTGDAHLTNGFWAKRVDEYMSIIENLESALLEEENAARMLNFGIAAGEVDGKFYMNEWSDGDCYKFLEGCMNQYAVTKDERILTVVNKYIPWIEAAQEADGYIGTQTLLTDQERWTDTENHELYNMGHLFTMSCIHHEVTGDMRLLNVAIKAADYLWETFSPRDFDLCHFGFNPSQIMGLVELHTLTGDNKYLELADIFTHMRGENPDIGGDCNQNRVPLREETQPIGHAVTGAYLYAGAVDVYAKTGEPALLEAVERIWNDLVKRRIYITGGVGPQYVGVSDRGDPIYESFASEYNLPHRVAYNETCANIAVAMWAKRMLQVTGNAEYGDWMETILFNAGISGSNLDMTRYFYANPLAHRACHHIEPTFGQYSHVPNERFFTFDCWCCPPQLLRTFTGMPKWVYSVAEKAVSINLFAGAKLDTILPCGSPVTIDMETNYPWDQDVSIAIEDAPQGGVTLSYRIPAWCRGATVNGQVVEKGIHEITVSKGDKLAIHLPMSAQLYSANPMLEQANGMVAVKRGPVVYCLEGSDVETGYTVDDLAISVNTQFTEETIEDLPHGMVGLKANLVHRPQGETLYYPMTDDQDKQVSVRFIPYFAWANREEQDMSVWLPRA</sequence>
<feature type="domain" description="Non-reducing end beta-L-arabinofuranosidase-like GH127 C-terminal" evidence="3">
    <location>
        <begin position="512"/>
        <end position="623"/>
    </location>
</feature>
<evidence type="ECO:0000313" key="5">
    <source>
        <dbReference type="Proteomes" id="UP000029223"/>
    </source>
</evidence>
<dbReference type="InterPro" id="IPR049046">
    <property type="entry name" value="Beta-AFase-like_GH127_middle"/>
</dbReference>
<keyword evidence="5" id="KW-1185">Reference proteome</keyword>
<proteinExistence type="predicted"/>
<organism evidence="4 5">
    <name type="scientific">Vibrio variabilis</name>
    <dbReference type="NCBI Taxonomy" id="990271"/>
    <lineage>
        <taxon>Bacteria</taxon>
        <taxon>Pseudomonadati</taxon>
        <taxon>Pseudomonadota</taxon>
        <taxon>Gammaproteobacteria</taxon>
        <taxon>Vibrionales</taxon>
        <taxon>Vibrionaceae</taxon>
        <taxon>Vibrio</taxon>
    </lineage>
</organism>
<dbReference type="EMBL" id="BBMS01000110">
    <property type="protein sequence ID" value="GAL30753.1"/>
    <property type="molecule type" value="Genomic_DNA"/>
</dbReference>
<evidence type="ECO:0008006" key="6">
    <source>
        <dbReference type="Google" id="ProtNLM"/>
    </source>
</evidence>
<dbReference type="PANTHER" id="PTHR43465:SF1">
    <property type="entry name" value="NON-REDUCING END BETA-L-ARABINOFURANOSIDASE"/>
    <property type="match status" value="1"/>
</dbReference>
<comment type="caution">
    <text evidence="4">The sequence shown here is derived from an EMBL/GenBank/DDBJ whole genome shotgun (WGS) entry which is preliminary data.</text>
</comment>
<name>A0ABQ0JPU4_9VIBR</name>
<evidence type="ECO:0000313" key="4">
    <source>
        <dbReference type="EMBL" id="GAL30753.1"/>
    </source>
</evidence>
<dbReference type="Pfam" id="PF20737">
    <property type="entry name" value="Glyco_hydro127C"/>
    <property type="match status" value="1"/>
</dbReference>
<feature type="domain" description="Non-reducing end beta-L-arabinofuranosidase-like GH127 catalytic" evidence="1">
    <location>
        <begin position="16"/>
        <end position="410"/>
    </location>
</feature>
<dbReference type="SUPFAM" id="SSF48208">
    <property type="entry name" value="Six-hairpin glycosidases"/>
    <property type="match status" value="1"/>
</dbReference>
<dbReference type="InterPro" id="IPR049049">
    <property type="entry name" value="Beta-AFase-like_GH127_C"/>
</dbReference>
<feature type="domain" description="Non-reducing end beta-L-arabinofuranosidase-like GH127 middle" evidence="2">
    <location>
        <begin position="422"/>
        <end position="509"/>
    </location>
</feature>
<dbReference type="InterPro" id="IPR012878">
    <property type="entry name" value="Beta-AFase-like_GH127_cat"/>
</dbReference>
<evidence type="ECO:0000259" key="3">
    <source>
        <dbReference type="Pfam" id="PF20737"/>
    </source>
</evidence>
<dbReference type="InterPro" id="IPR049174">
    <property type="entry name" value="Beta-AFase-like"/>
</dbReference>
<evidence type="ECO:0000259" key="1">
    <source>
        <dbReference type="Pfam" id="PF07944"/>
    </source>
</evidence>
<dbReference type="Proteomes" id="UP000029223">
    <property type="component" value="Unassembled WGS sequence"/>
</dbReference>
<gene>
    <name evidence="4" type="ORF">JCM19239_6193</name>
</gene>
<reference evidence="5" key="1">
    <citation type="submission" date="2014-09" db="EMBL/GenBank/DDBJ databases">
        <title>Vibrio variabilis JCM 19239. (C206) whole genome shotgun sequence.</title>
        <authorList>
            <person name="Sawabe T."/>
            <person name="Meirelles P."/>
            <person name="Nakanishi M."/>
            <person name="Sayaka M."/>
            <person name="Hattori M."/>
            <person name="Ohkuma M."/>
        </authorList>
    </citation>
    <scope>NUCLEOTIDE SEQUENCE [LARGE SCALE GENOMIC DNA]</scope>
    <source>
        <strain evidence="5">JCM 19239</strain>
    </source>
</reference>
<dbReference type="PANTHER" id="PTHR43465">
    <property type="entry name" value="DUF1680 DOMAIN PROTEIN (AFU_ORTHOLOGUE AFUA_1G08910)"/>
    <property type="match status" value="1"/>
</dbReference>
<dbReference type="InterPro" id="IPR008928">
    <property type="entry name" value="6-hairpin_glycosidase_sf"/>
</dbReference>
<evidence type="ECO:0000259" key="2">
    <source>
        <dbReference type="Pfam" id="PF20736"/>
    </source>
</evidence>
<dbReference type="Pfam" id="PF20736">
    <property type="entry name" value="Glyco_hydro127M"/>
    <property type="match status" value="1"/>
</dbReference>